<dbReference type="GO" id="GO:0005886">
    <property type="term" value="C:plasma membrane"/>
    <property type="evidence" value="ECO:0007669"/>
    <property type="project" value="UniProtKB-SubCell"/>
</dbReference>
<dbReference type="Pfam" id="PF00528">
    <property type="entry name" value="BPD_transp_1"/>
    <property type="match status" value="1"/>
</dbReference>
<keyword evidence="10" id="KW-1185">Reference proteome</keyword>
<feature type="transmembrane region" description="Helical" evidence="7">
    <location>
        <begin position="150"/>
        <end position="169"/>
    </location>
</feature>
<dbReference type="OrthoDB" id="8557224at2"/>
<dbReference type="InterPro" id="IPR005769">
    <property type="entry name" value="PhnE/PtxC"/>
</dbReference>
<dbReference type="InterPro" id="IPR035906">
    <property type="entry name" value="MetI-like_sf"/>
</dbReference>
<evidence type="ECO:0000256" key="2">
    <source>
        <dbReference type="ARBA" id="ARBA00022448"/>
    </source>
</evidence>
<dbReference type="Proteomes" id="UP000184038">
    <property type="component" value="Unassembled WGS sequence"/>
</dbReference>
<dbReference type="NCBIfam" id="TIGR01097">
    <property type="entry name" value="PhnE"/>
    <property type="match status" value="1"/>
</dbReference>
<organism evidence="9 10">
    <name type="scientific">Anaerosporobacter mobilis DSM 15930</name>
    <dbReference type="NCBI Taxonomy" id="1120996"/>
    <lineage>
        <taxon>Bacteria</taxon>
        <taxon>Bacillati</taxon>
        <taxon>Bacillota</taxon>
        <taxon>Clostridia</taxon>
        <taxon>Lachnospirales</taxon>
        <taxon>Lachnospiraceae</taxon>
        <taxon>Anaerosporobacter</taxon>
    </lineage>
</organism>
<feature type="transmembrane region" description="Helical" evidence="7">
    <location>
        <begin position="124"/>
        <end position="144"/>
    </location>
</feature>
<evidence type="ECO:0000313" key="10">
    <source>
        <dbReference type="Proteomes" id="UP000184038"/>
    </source>
</evidence>
<comment type="similarity">
    <text evidence="7">Belongs to the binding-protein-dependent transport system permease family.</text>
</comment>
<dbReference type="PANTHER" id="PTHR30043:SF1">
    <property type="entry name" value="ABC TRANSPORT SYSTEM PERMEASE PROTEIN P69"/>
    <property type="match status" value="1"/>
</dbReference>
<feature type="transmembrane region" description="Helical" evidence="7">
    <location>
        <begin position="91"/>
        <end position="112"/>
    </location>
</feature>
<dbReference type="EMBL" id="FRCP01000011">
    <property type="protein sequence ID" value="SHM50620.1"/>
    <property type="molecule type" value="Genomic_DNA"/>
</dbReference>
<keyword evidence="6 7" id="KW-0472">Membrane</keyword>
<evidence type="ECO:0000313" key="9">
    <source>
        <dbReference type="EMBL" id="SHM50620.1"/>
    </source>
</evidence>
<evidence type="ECO:0000256" key="5">
    <source>
        <dbReference type="ARBA" id="ARBA00022989"/>
    </source>
</evidence>
<gene>
    <name evidence="9" type="ORF">SAMN02746066_02183</name>
</gene>
<accession>A0A1M7JC16</accession>
<dbReference type="SUPFAM" id="SSF161098">
    <property type="entry name" value="MetI-like"/>
    <property type="match status" value="1"/>
</dbReference>
<proteinExistence type="inferred from homology"/>
<evidence type="ECO:0000259" key="8">
    <source>
        <dbReference type="PROSITE" id="PS50928"/>
    </source>
</evidence>
<feature type="transmembrane region" description="Helical" evidence="7">
    <location>
        <begin position="28"/>
        <end position="51"/>
    </location>
</feature>
<dbReference type="PROSITE" id="PS50928">
    <property type="entry name" value="ABC_TM1"/>
    <property type="match status" value="1"/>
</dbReference>
<comment type="subcellular location">
    <subcellularLocation>
        <location evidence="1 7">Cell membrane</location>
        <topology evidence="1 7">Multi-pass membrane protein</topology>
    </subcellularLocation>
</comment>
<evidence type="ECO:0000256" key="4">
    <source>
        <dbReference type="ARBA" id="ARBA00022692"/>
    </source>
</evidence>
<protein>
    <submittedName>
        <fullName evidence="9">Phosphonate transport system permease protein</fullName>
    </submittedName>
</protein>
<keyword evidence="3" id="KW-1003">Cell membrane</keyword>
<keyword evidence="2 7" id="KW-0813">Transport</keyword>
<evidence type="ECO:0000256" key="1">
    <source>
        <dbReference type="ARBA" id="ARBA00004651"/>
    </source>
</evidence>
<dbReference type="RefSeq" id="WP_073287522.1">
    <property type="nucleotide sequence ID" value="NZ_FRCP01000011.1"/>
</dbReference>
<dbReference type="InterPro" id="IPR000515">
    <property type="entry name" value="MetI-like"/>
</dbReference>
<dbReference type="STRING" id="1120996.SAMN02746066_02183"/>
<name>A0A1M7JC16_9FIRM</name>
<feature type="domain" description="ABC transmembrane type-1" evidence="8">
    <location>
        <begin position="83"/>
        <end position="266"/>
    </location>
</feature>
<dbReference type="GO" id="GO:0015416">
    <property type="term" value="F:ABC-type phosphonate transporter activity"/>
    <property type="evidence" value="ECO:0007669"/>
    <property type="project" value="InterPro"/>
</dbReference>
<reference evidence="9 10" key="1">
    <citation type="submission" date="2016-11" db="EMBL/GenBank/DDBJ databases">
        <authorList>
            <person name="Jaros S."/>
            <person name="Januszkiewicz K."/>
            <person name="Wedrychowicz H."/>
        </authorList>
    </citation>
    <scope>NUCLEOTIDE SEQUENCE [LARGE SCALE GENOMIC DNA]</scope>
    <source>
        <strain evidence="9 10">DSM 15930</strain>
    </source>
</reference>
<keyword evidence="4 7" id="KW-0812">Transmembrane</keyword>
<evidence type="ECO:0000256" key="6">
    <source>
        <dbReference type="ARBA" id="ARBA00023136"/>
    </source>
</evidence>
<feature type="transmembrane region" description="Helical" evidence="7">
    <location>
        <begin position="220"/>
        <end position="236"/>
    </location>
</feature>
<evidence type="ECO:0000256" key="3">
    <source>
        <dbReference type="ARBA" id="ARBA00022475"/>
    </source>
</evidence>
<evidence type="ECO:0000256" key="7">
    <source>
        <dbReference type="RuleBase" id="RU363032"/>
    </source>
</evidence>
<sequence length="274" mass="30184">MFRAIKNIFVPEKIVLSDGKEIKPPMPVTPYIIIGLLVAVYISINITGFSFKTLVDRGSYFFDIIRDMFPPDFGYASKVVSPLIETIKMSILGSIIGSFLAIPFAILSSVNITRSRVVIALVRFVLSITRTLPTLIIALLATYFFGLGTFAGTVAITIFTFGLVVKMLYEKIETVDMGPFEAMEAVGSTRLKAFIGSIMPQIASSYVAICLYSLELNVRYAAILGYVGAGGIGVILNEKIGWRQYDQVGMVLVMLFITVVIIEQVSKYVRERLG</sequence>
<feature type="transmembrane region" description="Helical" evidence="7">
    <location>
        <begin position="248"/>
        <end position="266"/>
    </location>
</feature>
<dbReference type="AlphaFoldDB" id="A0A1M7JC16"/>
<dbReference type="Gene3D" id="1.10.3720.10">
    <property type="entry name" value="MetI-like"/>
    <property type="match status" value="1"/>
</dbReference>
<keyword evidence="5 7" id="KW-1133">Transmembrane helix</keyword>
<dbReference type="PANTHER" id="PTHR30043">
    <property type="entry name" value="PHOSPHONATES TRANSPORT SYSTEM PERMEASE PROTEIN"/>
    <property type="match status" value="1"/>
</dbReference>